<sequence>MKHYVTRHQPQQPLRMSAIAGAGGLLAIGALGALSFYSSSPFIMAPFGASCVLLFSAPASPLSQPANVIGGHFVSALVGLLARQALPNEWWGVAIAIGLAISIMAALRITHPPAGAVPLAIFAENPGFEFLIMPVMIGAVLLVTIACFYHRLTRGIYPLRNS</sequence>
<evidence type="ECO:0000256" key="1">
    <source>
        <dbReference type="SAM" id="Phobius"/>
    </source>
</evidence>
<keyword evidence="4" id="KW-1185">Reference proteome</keyword>
<dbReference type="Pfam" id="PF04982">
    <property type="entry name" value="TM_HPP"/>
    <property type="match status" value="1"/>
</dbReference>
<feature type="transmembrane region" description="Helical" evidence="1">
    <location>
        <begin position="16"/>
        <end position="37"/>
    </location>
</feature>
<feature type="domain" description="HPP transmembrane region" evidence="2">
    <location>
        <begin position="10"/>
        <end position="157"/>
    </location>
</feature>
<dbReference type="RefSeq" id="WP_343807299.1">
    <property type="nucleotide sequence ID" value="NZ_BAAADE010000009.1"/>
</dbReference>
<dbReference type="PANTHER" id="PTHR33741:SF5">
    <property type="entry name" value="TRANSMEMBRANE PROTEIN DDB_G0269096-RELATED"/>
    <property type="match status" value="1"/>
</dbReference>
<keyword evidence="1" id="KW-0812">Transmembrane</keyword>
<dbReference type="PANTHER" id="PTHR33741">
    <property type="entry name" value="TRANSMEMBRANE PROTEIN DDB_G0269096-RELATED"/>
    <property type="match status" value="1"/>
</dbReference>
<dbReference type="InterPro" id="IPR007065">
    <property type="entry name" value="HPP"/>
</dbReference>
<reference evidence="4" key="1">
    <citation type="journal article" date="2019" name="Int. J. Syst. Evol. Microbiol.">
        <title>The Global Catalogue of Microorganisms (GCM) 10K type strain sequencing project: providing services to taxonomists for standard genome sequencing and annotation.</title>
        <authorList>
            <consortium name="The Broad Institute Genomics Platform"/>
            <consortium name="The Broad Institute Genome Sequencing Center for Infectious Disease"/>
            <person name="Wu L."/>
            <person name="Ma J."/>
        </authorList>
    </citation>
    <scope>NUCLEOTIDE SEQUENCE [LARGE SCALE GENOMIC DNA]</scope>
    <source>
        <strain evidence="4">JCM 15115</strain>
    </source>
</reference>
<keyword evidence="1" id="KW-0472">Membrane</keyword>
<evidence type="ECO:0000313" key="4">
    <source>
        <dbReference type="Proteomes" id="UP001424441"/>
    </source>
</evidence>
<comment type="caution">
    <text evidence="3">The sequence shown here is derived from an EMBL/GenBank/DDBJ whole genome shotgun (WGS) entry which is preliminary data.</text>
</comment>
<feature type="transmembrane region" description="Helical" evidence="1">
    <location>
        <begin position="66"/>
        <end position="83"/>
    </location>
</feature>
<keyword evidence="1" id="KW-1133">Transmembrane helix</keyword>
<organism evidence="3 4">
    <name type="scientific">Paenochrobactrum glaciei</name>
    <dbReference type="NCBI Taxonomy" id="486407"/>
    <lineage>
        <taxon>Bacteria</taxon>
        <taxon>Pseudomonadati</taxon>
        <taxon>Pseudomonadota</taxon>
        <taxon>Alphaproteobacteria</taxon>
        <taxon>Hyphomicrobiales</taxon>
        <taxon>Brucellaceae</taxon>
        <taxon>Paenochrobactrum</taxon>
    </lineage>
</organism>
<protein>
    <recommendedName>
        <fullName evidence="2">HPP transmembrane region domain-containing protein</fullName>
    </recommendedName>
</protein>
<proteinExistence type="predicted"/>
<dbReference type="Proteomes" id="UP001424441">
    <property type="component" value="Unassembled WGS sequence"/>
</dbReference>
<accession>A0ABP3RKN2</accession>
<gene>
    <name evidence="3" type="ORF">GCM10008943_29860</name>
</gene>
<feature type="transmembrane region" description="Helical" evidence="1">
    <location>
        <begin position="90"/>
        <end position="110"/>
    </location>
</feature>
<dbReference type="EMBL" id="BAAADE010000009">
    <property type="protein sequence ID" value="GAA0612434.1"/>
    <property type="molecule type" value="Genomic_DNA"/>
</dbReference>
<dbReference type="InterPro" id="IPR058581">
    <property type="entry name" value="TM_HPP"/>
</dbReference>
<evidence type="ECO:0000313" key="3">
    <source>
        <dbReference type="EMBL" id="GAA0612434.1"/>
    </source>
</evidence>
<feature type="transmembrane region" description="Helical" evidence="1">
    <location>
        <begin position="130"/>
        <end position="152"/>
    </location>
</feature>
<evidence type="ECO:0000259" key="2">
    <source>
        <dbReference type="Pfam" id="PF04982"/>
    </source>
</evidence>
<name>A0ABP3RKN2_9HYPH</name>